<sequence length="716" mass="76683">MNTPDCSDCLHPLVLNNETFISNNGSSDCRVCVRPLFNWQVRGICRFRNNGGFSPPIIGELSVSVLVSAGLREFPPVTEATDGTDASGKFPRAFLSGEFCPSPVMINSVRASDTKLYDSIFGYGDHITIAFNQPTNMADLPRIGITKNQIDNLLNFSCSLGSNYSAKWLDSATLQIEMVDTGGNGLPRIGQFFVTTLARGNLRNFPPVCGQTVVSGNKSNPKVFLSNHFGPSSIYIKRFIAMATDDKSEVYRIGVIFSIQFSESTNRGNLPQSNISKPQIDNLLGFNSNRFPHFHPLGQRYSGSWSSDNQTLLIRLLEINISQLSEFGPPAPAGMGFFFRVAVKESGDLRNAAYQCSPTVIDDSAQALTMYGGIGAQGLDCDCCRQCGSCNLCSITQCNSILASSGILVDSCGSCCTGLKICCRVLKGNYGIVVAVTNLLPRMLPTAGALLTVSGKGFDTLAANNQVLVGGLICPLTGISVDASTKIGNMTCLSPAGVGPDLKPVEVSVVDEVSGRQVTASCCSKLVGTVYVFSPGGISFQPPVVTAVVPGSIMYTQNQKLTIFGTNFGGTALFNQNKYIGPLGSIPRSHYVKPVALLVMQGGGYIPCLNTEHISDSSLVCTTPEVTASGASAVVNSIGSVSRPWIPGSIIDILNLPLYSYACTAEMTGRCYDCCEVECQIQFENHNLELETDLDVENRNICPKRCFEFCGFSPTS</sequence>
<dbReference type="EMBL" id="HBEZ01018612">
    <property type="protein sequence ID" value="CAD8632563.1"/>
    <property type="molecule type" value="Transcribed_RNA"/>
</dbReference>
<dbReference type="SUPFAM" id="SSF81296">
    <property type="entry name" value="E set domains"/>
    <property type="match status" value="1"/>
</dbReference>
<dbReference type="AlphaFoldDB" id="A0A7S0M7D0"/>
<dbReference type="Pfam" id="PF01833">
    <property type="entry name" value="TIG"/>
    <property type="match status" value="2"/>
</dbReference>
<accession>A0A7S0M7D0</accession>
<dbReference type="InterPro" id="IPR014756">
    <property type="entry name" value="Ig_E-set"/>
</dbReference>
<name>A0A7S0M7D0_9CRYP</name>
<feature type="domain" description="IPT/TIG" evidence="1">
    <location>
        <begin position="543"/>
        <end position="637"/>
    </location>
</feature>
<feature type="domain" description="IPT/TIG" evidence="1">
    <location>
        <begin position="436"/>
        <end position="513"/>
    </location>
</feature>
<reference evidence="2" key="1">
    <citation type="submission" date="2021-01" db="EMBL/GenBank/DDBJ databases">
        <authorList>
            <person name="Corre E."/>
            <person name="Pelletier E."/>
            <person name="Niang G."/>
            <person name="Scheremetjew M."/>
            <person name="Finn R."/>
            <person name="Kale V."/>
            <person name="Holt S."/>
            <person name="Cochrane G."/>
            <person name="Meng A."/>
            <person name="Brown T."/>
            <person name="Cohen L."/>
        </authorList>
    </citation>
    <scope>NUCLEOTIDE SEQUENCE</scope>
    <source>
        <strain evidence="2">CCAP979/52</strain>
    </source>
</reference>
<dbReference type="InterPro" id="IPR002909">
    <property type="entry name" value="IPT_dom"/>
</dbReference>
<dbReference type="Gene3D" id="2.60.40.10">
    <property type="entry name" value="Immunoglobulins"/>
    <property type="match status" value="2"/>
</dbReference>
<evidence type="ECO:0000313" key="2">
    <source>
        <dbReference type="EMBL" id="CAD8632563.1"/>
    </source>
</evidence>
<organism evidence="2">
    <name type="scientific">Cryptomonas curvata</name>
    <dbReference type="NCBI Taxonomy" id="233186"/>
    <lineage>
        <taxon>Eukaryota</taxon>
        <taxon>Cryptophyceae</taxon>
        <taxon>Cryptomonadales</taxon>
        <taxon>Cryptomonadaceae</taxon>
        <taxon>Cryptomonas</taxon>
    </lineage>
</organism>
<evidence type="ECO:0000259" key="1">
    <source>
        <dbReference type="Pfam" id="PF01833"/>
    </source>
</evidence>
<proteinExistence type="predicted"/>
<dbReference type="InterPro" id="IPR013783">
    <property type="entry name" value="Ig-like_fold"/>
</dbReference>
<gene>
    <name evidence="2" type="ORF">CCUR1050_LOCUS10244</name>
</gene>
<protein>
    <recommendedName>
        <fullName evidence="1">IPT/TIG domain-containing protein</fullName>
    </recommendedName>
</protein>